<name>A0A0F9K645_9ZZZZ</name>
<dbReference type="AlphaFoldDB" id="A0A0F9K645"/>
<accession>A0A0F9K645</accession>
<evidence type="ECO:0000313" key="1">
    <source>
        <dbReference type="EMBL" id="KKM77468.1"/>
    </source>
</evidence>
<dbReference type="Gene3D" id="3.90.70.10">
    <property type="entry name" value="Cysteine proteinases"/>
    <property type="match status" value="1"/>
</dbReference>
<dbReference type="EMBL" id="LAZR01008637">
    <property type="protein sequence ID" value="KKM77468.1"/>
    <property type="molecule type" value="Genomic_DNA"/>
</dbReference>
<gene>
    <name evidence="1" type="ORF">LCGC14_1369730</name>
</gene>
<sequence length="309" mass="35009">MNRREFLAIAAAAPLTYNSRYFYDGWLPSGNIYVQRTFGQAAKHLTNFGQNKLACLWKTFEHVTEESWTPRKQLGADCVAMAAGAALDILTTVQMTLKQTKERWVAETNTDMIYSGGRNLIPKSKPQNGMRAEWVVKYLNKYGNLLKQQYGEYDLRSYTKALTIKWDHKGVPAELLEIAKEHPLLEYAQVKSWIEFRDAIAAGYPVLFCASMGGSNSRRDSDGFIKPSKRKWYHSWCGAGIVDGKRPGALLINSHGEHYGSGPKTHGQPDGSVWIDAKHIDSHCRKFGDSYALSLYKGFPKPEEEYILW</sequence>
<reference evidence="1" key="1">
    <citation type="journal article" date="2015" name="Nature">
        <title>Complex archaea that bridge the gap between prokaryotes and eukaryotes.</title>
        <authorList>
            <person name="Spang A."/>
            <person name="Saw J.H."/>
            <person name="Jorgensen S.L."/>
            <person name="Zaremba-Niedzwiedzka K."/>
            <person name="Martijn J."/>
            <person name="Lind A.E."/>
            <person name="van Eijk R."/>
            <person name="Schleper C."/>
            <person name="Guy L."/>
            <person name="Ettema T.J."/>
        </authorList>
    </citation>
    <scope>NUCLEOTIDE SEQUENCE</scope>
</reference>
<organism evidence="1">
    <name type="scientific">marine sediment metagenome</name>
    <dbReference type="NCBI Taxonomy" id="412755"/>
    <lineage>
        <taxon>unclassified sequences</taxon>
        <taxon>metagenomes</taxon>
        <taxon>ecological metagenomes</taxon>
    </lineage>
</organism>
<comment type="caution">
    <text evidence="1">The sequence shown here is derived from an EMBL/GenBank/DDBJ whole genome shotgun (WGS) entry which is preliminary data.</text>
</comment>
<proteinExistence type="predicted"/>
<protein>
    <submittedName>
        <fullName evidence="1">Uncharacterized protein</fullName>
    </submittedName>
</protein>